<evidence type="ECO:0000313" key="5">
    <source>
        <dbReference type="Proteomes" id="UP001596977"/>
    </source>
</evidence>
<feature type="transmembrane region" description="Helical" evidence="1">
    <location>
        <begin position="346"/>
        <end position="366"/>
    </location>
</feature>
<dbReference type="InterPro" id="IPR050879">
    <property type="entry name" value="Acyltransferase_3"/>
</dbReference>
<keyword evidence="4" id="KW-0808">Transferase</keyword>
<dbReference type="GO" id="GO:0016746">
    <property type="term" value="F:acyltransferase activity"/>
    <property type="evidence" value="ECO:0007669"/>
    <property type="project" value="UniProtKB-KW"/>
</dbReference>
<dbReference type="EC" id="2.3.1.-" evidence="4"/>
<feature type="transmembrane region" description="Helical" evidence="1">
    <location>
        <begin position="188"/>
        <end position="209"/>
    </location>
</feature>
<dbReference type="InterPro" id="IPR002656">
    <property type="entry name" value="Acyl_transf_3_dom"/>
</dbReference>
<dbReference type="PANTHER" id="PTHR23028">
    <property type="entry name" value="ACETYLTRANSFERASE"/>
    <property type="match status" value="1"/>
</dbReference>
<dbReference type="EMBL" id="JBHTJG010000001">
    <property type="protein sequence ID" value="MFD0944994.1"/>
    <property type="molecule type" value="Genomic_DNA"/>
</dbReference>
<feature type="transmembrane region" description="Helical" evidence="1">
    <location>
        <begin position="30"/>
        <end position="49"/>
    </location>
</feature>
<gene>
    <name evidence="4" type="ORF">ACFQ1E_01435</name>
</gene>
<organism evidence="4 5">
    <name type="scientific">Sphingomonas canadensis</name>
    <dbReference type="NCBI Taxonomy" id="1219257"/>
    <lineage>
        <taxon>Bacteria</taxon>
        <taxon>Pseudomonadati</taxon>
        <taxon>Pseudomonadota</taxon>
        <taxon>Alphaproteobacteria</taxon>
        <taxon>Sphingomonadales</taxon>
        <taxon>Sphingomonadaceae</taxon>
        <taxon>Sphingomonas</taxon>
    </lineage>
</organism>
<dbReference type="Proteomes" id="UP001596977">
    <property type="component" value="Unassembled WGS sequence"/>
</dbReference>
<sequence>MTAGHRPDIDGLRAIAIGAVLAAHLGPQEWRAGVIGVDIFFVVSGYLITRMIRGGLAEGSFSLLDFYRRRAVRILPALLAMIVAVLALGMVLLLPTELAALGRSAAAAAGFAANFHFWSGAGYFDASEARPLLHSWSLGVEEQFYLVFPLLLAALHRWLPRTIPGALMLATAGSLALGWWVCLDHPAAGYYLLPARGWELGLGAVAAMWRPAPGTPPGRMAEAAAAVALAAMLGWLAFADPGSGFPTPGALPSCAAAALFLAIGAGTRAGAVLAVAPMRWLGLRSYSVYLWHWPLASLWPMLPGSGSVMAPLAVLAASLALGELSYRFVETPFRRRWRDAPRPGRIVLAGMAASAAVAAVALMISANAGRIRPLPPEAARILAYSQYRQTPAFAHQFGPVRCYGGTLRYDLEACLRFDPARRNVVVIGDSHAAHIWRAIAERFPQDNVMEAASTMCRPVIAGDGARLCRDMFERVMRGAVFAGKAQAVVLAGNWQPEDIPRIAATARAIRARGVDVTVLGPVAAYRGMFPALLARGLLRGDPDAFRARLLPEIADKDRRIAAEARAGSARYFSLFAAECPAGLCRALTRTGAPFHFDDAHLTIDGARELVRDMPRP</sequence>
<accession>A0ABW3H6T9</accession>
<feature type="transmembrane region" description="Helical" evidence="1">
    <location>
        <begin position="221"/>
        <end position="238"/>
    </location>
</feature>
<proteinExistence type="predicted"/>
<dbReference type="InterPro" id="IPR043968">
    <property type="entry name" value="SGNH"/>
</dbReference>
<feature type="transmembrane region" description="Helical" evidence="1">
    <location>
        <begin position="166"/>
        <end position="182"/>
    </location>
</feature>
<dbReference type="RefSeq" id="WP_264942734.1">
    <property type="nucleotide sequence ID" value="NZ_JAPDRA010000001.1"/>
</dbReference>
<keyword evidence="4" id="KW-0012">Acyltransferase</keyword>
<feature type="transmembrane region" description="Helical" evidence="1">
    <location>
        <begin position="308"/>
        <end position="326"/>
    </location>
</feature>
<comment type="caution">
    <text evidence="4">The sequence shown here is derived from an EMBL/GenBank/DDBJ whole genome shotgun (WGS) entry which is preliminary data.</text>
</comment>
<feature type="transmembrane region" description="Helical" evidence="1">
    <location>
        <begin position="250"/>
        <end position="274"/>
    </location>
</feature>
<protein>
    <submittedName>
        <fullName evidence="4">Acyltransferase family protein</fullName>
        <ecNumber evidence="4">2.3.1.-</ecNumber>
    </submittedName>
</protein>
<dbReference type="PANTHER" id="PTHR23028:SF53">
    <property type="entry name" value="ACYL_TRANSF_3 DOMAIN-CONTAINING PROTEIN"/>
    <property type="match status" value="1"/>
</dbReference>
<keyword evidence="1" id="KW-0812">Transmembrane</keyword>
<evidence type="ECO:0000259" key="2">
    <source>
        <dbReference type="Pfam" id="PF01757"/>
    </source>
</evidence>
<evidence type="ECO:0000259" key="3">
    <source>
        <dbReference type="Pfam" id="PF19040"/>
    </source>
</evidence>
<keyword evidence="1" id="KW-0472">Membrane</keyword>
<keyword evidence="1" id="KW-1133">Transmembrane helix</keyword>
<feature type="domain" description="Acyltransferase 3" evidence="2">
    <location>
        <begin position="8"/>
        <end position="306"/>
    </location>
</feature>
<name>A0ABW3H6T9_9SPHN</name>
<evidence type="ECO:0000313" key="4">
    <source>
        <dbReference type="EMBL" id="MFD0944994.1"/>
    </source>
</evidence>
<keyword evidence="5" id="KW-1185">Reference proteome</keyword>
<reference evidence="5" key="1">
    <citation type="journal article" date="2019" name="Int. J. Syst. Evol. Microbiol.">
        <title>The Global Catalogue of Microorganisms (GCM) 10K type strain sequencing project: providing services to taxonomists for standard genome sequencing and annotation.</title>
        <authorList>
            <consortium name="The Broad Institute Genomics Platform"/>
            <consortium name="The Broad Institute Genome Sequencing Center for Infectious Disease"/>
            <person name="Wu L."/>
            <person name="Ma J."/>
        </authorList>
    </citation>
    <scope>NUCLEOTIDE SEQUENCE [LARGE SCALE GENOMIC DNA]</scope>
    <source>
        <strain evidence="5">CCUG 62982</strain>
    </source>
</reference>
<dbReference type="Pfam" id="PF01757">
    <property type="entry name" value="Acyl_transf_3"/>
    <property type="match status" value="1"/>
</dbReference>
<feature type="transmembrane region" description="Helical" evidence="1">
    <location>
        <begin position="70"/>
        <end position="94"/>
    </location>
</feature>
<feature type="domain" description="SGNH" evidence="3">
    <location>
        <begin position="401"/>
        <end position="611"/>
    </location>
</feature>
<dbReference type="Pfam" id="PF19040">
    <property type="entry name" value="SGNH"/>
    <property type="match status" value="1"/>
</dbReference>
<evidence type="ECO:0000256" key="1">
    <source>
        <dbReference type="SAM" id="Phobius"/>
    </source>
</evidence>